<gene>
    <name evidence="4" type="ORF">GCM10009019_19580</name>
</gene>
<dbReference type="GeneID" id="68573360"/>
<evidence type="ECO:0000256" key="1">
    <source>
        <dbReference type="ARBA" id="ARBA00022729"/>
    </source>
</evidence>
<accession>A0AAV3T3I5</accession>
<dbReference type="Pfam" id="PF13458">
    <property type="entry name" value="Peripla_BP_6"/>
    <property type="match status" value="1"/>
</dbReference>
<dbReference type="InterPro" id="IPR028082">
    <property type="entry name" value="Peripla_BP_I"/>
</dbReference>
<dbReference type="Proteomes" id="UP001500194">
    <property type="component" value="Unassembled WGS sequence"/>
</dbReference>
<dbReference type="PROSITE" id="PS51318">
    <property type="entry name" value="TAT"/>
    <property type="match status" value="1"/>
</dbReference>
<evidence type="ECO:0000313" key="4">
    <source>
        <dbReference type="EMBL" id="GAA0655822.1"/>
    </source>
</evidence>
<reference evidence="4 5" key="1">
    <citation type="journal article" date="2019" name="Int. J. Syst. Evol. Microbiol.">
        <title>The Global Catalogue of Microorganisms (GCM) 10K type strain sequencing project: providing services to taxonomists for standard genome sequencing and annotation.</title>
        <authorList>
            <consortium name="The Broad Institute Genomics Platform"/>
            <consortium name="The Broad Institute Genome Sequencing Center for Infectious Disease"/>
            <person name="Wu L."/>
            <person name="Ma J."/>
        </authorList>
    </citation>
    <scope>NUCLEOTIDE SEQUENCE [LARGE SCALE GENOMIC DNA]</scope>
    <source>
        <strain evidence="4 5">JCM 16327</strain>
    </source>
</reference>
<evidence type="ECO:0000313" key="5">
    <source>
        <dbReference type="Proteomes" id="UP001500194"/>
    </source>
</evidence>
<name>A0AAV3T3I5_9EURY</name>
<dbReference type="PANTHER" id="PTHR30483">
    <property type="entry name" value="LEUCINE-SPECIFIC-BINDING PROTEIN"/>
    <property type="match status" value="1"/>
</dbReference>
<dbReference type="InterPro" id="IPR051010">
    <property type="entry name" value="BCAA_transport"/>
</dbReference>
<feature type="region of interest" description="Disordered" evidence="2">
    <location>
        <begin position="423"/>
        <end position="454"/>
    </location>
</feature>
<dbReference type="InterPro" id="IPR006311">
    <property type="entry name" value="TAT_signal"/>
</dbReference>
<evidence type="ECO:0000259" key="3">
    <source>
        <dbReference type="Pfam" id="PF13458"/>
    </source>
</evidence>
<sequence length="454" mass="48747">MVNEGSQNNDGRCSGNEPEGDRNIVSDVRANADRRTFLKGTGAVGLAASAGCLGGSSSGDAPSGTFTVGVLTSHTGTENPIGNSIARSAELAAEELNADGGVLGNDVEVSVKTTNEQPQRGKTKYEELTVSEDVDFTTGVFTSEVLLNIMDSIASQQKVHMTAGAATPEASTMLTEDYEQYKYWFRTGPVNAHFLGANMVDFAEANFSDMGWDSVYVLTEDYTWTEPVDEVLRNQLADAGVEVAGMKRYAGETSDFSTIYDQVEASGADAAFVAMAHSGSTAIVQYAKQQRPFAFGGIHVPMQLPSYWSLVNGACAYGITQNTATPESEITEKTVPYAEAYNEKVGKYPVYTGYIAYDAVKQYAAAAESADSRNPDDIVSELESSSFTGTAGTLRYYGQDEEYPHDIVYDETGENGVNPLWLQWKPNEDGDGGSQTAIYPDNLASGSYESPPWV</sequence>
<dbReference type="CDD" id="cd06345">
    <property type="entry name" value="PBP1_ABC_ligand_binding-like"/>
    <property type="match status" value="1"/>
</dbReference>
<proteinExistence type="predicted"/>
<keyword evidence="1" id="KW-0732">Signal</keyword>
<organism evidence="4 5">
    <name type="scientific">Salarchaeum japonicum</name>
    <dbReference type="NCBI Taxonomy" id="555573"/>
    <lineage>
        <taxon>Archaea</taxon>
        <taxon>Methanobacteriati</taxon>
        <taxon>Methanobacteriota</taxon>
        <taxon>Stenosarchaea group</taxon>
        <taxon>Halobacteria</taxon>
        <taxon>Halobacteriales</taxon>
        <taxon>Halobacteriaceae</taxon>
    </lineage>
</organism>
<keyword evidence="5" id="KW-1185">Reference proteome</keyword>
<dbReference type="EMBL" id="BAAADU010000002">
    <property type="protein sequence ID" value="GAA0655822.1"/>
    <property type="molecule type" value="Genomic_DNA"/>
</dbReference>
<feature type="domain" description="Leucine-binding protein" evidence="3">
    <location>
        <begin position="66"/>
        <end position="405"/>
    </location>
</feature>
<dbReference type="SUPFAM" id="SSF53822">
    <property type="entry name" value="Periplasmic binding protein-like I"/>
    <property type="match status" value="1"/>
</dbReference>
<dbReference type="RefSeq" id="WP_227260082.1">
    <property type="nucleotide sequence ID" value="NZ_BAAADU010000002.1"/>
</dbReference>
<evidence type="ECO:0000256" key="2">
    <source>
        <dbReference type="SAM" id="MobiDB-lite"/>
    </source>
</evidence>
<dbReference type="AlphaFoldDB" id="A0AAV3T3I5"/>
<dbReference type="PANTHER" id="PTHR30483:SF6">
    <property type="entry name" value="PERIPLASMIC BINDING PROTEIN OF ABC TRANSPORTER FOR NATURAL AMINO ACIDS"/>
    <property type="match status" value="1"/>
</dbReference>
<dbReference type="InterPro" id="IPR028081">
    <property type="entry name" value="Leu-bd"/>
</dbReference>
<dbReference type="Gene3D" id="3.40.50.2300">
    <property type="match status" value="2"/>
</dbReference>
<comment type="caution">
    <text evidence="4">The sequence shown here is derived from an EMBL/GenBank/DDBJ whole genome shotgun (WGS) entry which is preliminary data.</text>
</comment>
<feature type="compositionally biased region" description="Polar residues" evidence="2">
    <location>
        <begin position="1"/>
        <end position="11"/>
    </location>
</feature>
<protein>
    <submittedName>
        <fullName evidence="4">ABC transporter substrate-binding protein</fullName>
    </submittedName>
</protein>
<feature type="region of interest" description="Disordered" evidence="2">
    <location>
        <begin position="1"/>
        <end position="24"/>
    </location>
</feature>